<dbReference type="PROSITE" id="PS00669">
    <property type="entry name" value="GAS_VESICLE_A_2"/>
    <property type="match status" value="1"/>
</dbReference>
<proteinExistence type="inferred from homology"/>
<comment type="caution">
    <text evidence="7">The sequence shown here is derived from an EMBL/GenBank/DDBJ whole genome shotgun (WGS) entry which is preliminary data.</text>
</comment>
<dbReference type="HAMAP" id="MF_00576">
    <property type="entry name" value="Gas_vesicle_A"/>
    <property type="match status" value="1"/>
</dbReference>
<dbReference type="PANTHER" id="PTHR35344">
    <property type="entry name" value="GAS VESICLE STRUCTURAL PROTEIN 2-RELATED"/>
    <property type="match status" value="1"/>
</dbReference>
<evidence type="ECO:0000256" key="6">
    <source>
        <dbReference type="SAM" id="MobiDB-lite"/>
    </source>
</evidence>
<evidence type="ECO:0000256" key="2">
    <source>
        <dbReference type="ARBA" id="ARBA00035629"/>
    </source>
</evidence>
<reference evidence="7 8" key="1">
    <citation type="submission" date="2021-05" db="EMBL/GenBank/DDBJ databases">
        <title>Draft Genome Sequences of Clinical Respiratory Isolates of Mycobacterium goodii Recovered in Ireland.</title>
        <authorList>
            <person name="Flanagan P.R."/>
            <person name="Mok S."/>
            <person name="Roycroft E."/>
            <person name="Rogers T.R."/>
            <person name="Fitzgibbon M."/>
        </authorList>
    </citation>
    <scope>NUCLEOTIDE SEQUENCE [LARGE SCALE GENOMIC DNA]</scope>
    <source>
        <strain evidence="7 8">14IE55</strain>
    </source>
</reference>
<evidence type="ECO:0000256" key="1">
    <source>
        <dbReference type="ARBA" id="ARBA00022987"/>
    </source>
</evidence>
<evidence type="ECO:0000313" key="8">
    <source>
        <dbReference type="Proteomes" id="UP000696413"/>
    </source>
</evidence>
<comment type="similarity">
    <text evidence="3 4 5">Belongs to the gas vesicle GvpA family.</text>
</comment>
<dbReference type="Pfam" id="PF00741">
    <property type="entry name" value="Gas_vesicle"/>
    <property type="match status" value="1"/>
</dbReference>
<protein>
    <recommendedName>
        <fullName evidence="4">Gas vesicle protein A</fullName>
        <shortName evidence="4">GVP</shortName>
    </recommendedName>
</protein>
<comment type="subunit">
    <text evidence="4 5">The gas vesicle shell is 2 nm thick and consists of a single layer of this protein. It forms helical ribs nearly perpendicular to the long axis of the vesicle.</text>
</comment>
<sequence>MTITTQRESSGSNVERYTGGGSSGLAEVIELILDKGLVIDVFVRVSLVGIEILTIDARIVVASVDTFLRFAEATNRLDLYAKGKGGKDLPELAQGMMEGGAKGKTSGVLEGAVEKVDDLLGKGRDRRDREEEPAPRRRPRPRRREDDE</sequence>
<keyword evidence="1 4" id="KW-0304">Gas vesicle</keyword>
<dbReference type="PANTHER" id="PTHR35344:SF4">
    <property type="entry name" value="GAS VESICLE PROTEIN A1"/>
    <property type="match status" value="1"/>
</dbReference>
<gene>
    <name evidence="4 7" type="primary">gvpA</name>
    <name evidence="7" type="ORF">KL859_11825</name>
</gene>
<comment type="subcellular location">
    <subcellularLocation>
        <location evidence="2 4 5">Gas vesicle shell</location>
    </subcellularLocation>
</comment>
<comment type="function">
    <text evidence="4 5">Gas vesicles are hollow, gas filled proteinaceous nanostructures found in some microorganisms. During planktonic growth they allow positioning of the organism at a favorable depth for light or nutrient acquisition. GvpA forms the protein shell.</text>
</comment>
<evidence type="ECO:0000313" key="7">
    <source>
        <dbReference type="EMBL" id="MBU8823558.1"/>
    </source>
</evidence>
<dbReference type="InterPro" id="IPR047870">
    <property type="entry name" value="Gas_vesicle_GvpA"/>
</dbReference>
<dbReference type="InterPro" id="IPR018493">
    <property type="entry name" value="GvpA-like_CS"/>
</dbReference>
<dbReference type="InterPro" id="IPR000638">
    <property type="entry name" value="Gas-vesicle_GvpA-like"/>
</dbReference>
<organism evidence="7 8">
    <name type="scientific">Mycolicibacterium goodii</name>
    <name type="common">Mycobacterium goodii</name>
    <dbReference type="NCBI Taxonomy" id="134601"/>
    <lineage>
        <taxon>Bacteria</taxon>
        <taxon>Bacillati</taxon>
        <taxon>Actinomycetota</taxon>
        <taxon>Actinomycetes</taxon>
        <taxon>Mycobacteriales</taxon>
        <taxon>Mycobacteriaceae</taxon>
        <taxon>Mycolicibacterium</taxon>
    </lineage>
</organism>
<evidence type="ECO:0000256" key="3">
    <source>
        <dbReference type="ARBA" id="ARBA00035646"/>
    </source>
</evidence>
<keyword evidence="8" id="KW-1185">Reference proteome</keyword>
<dbReference type="NCBIfam" id="NF006872">
    <property type="entry name" value="PRK09368.1"/>
    <property type="match status" value="1"/>
</dbReference>
<dbReference type="PROSITE" id="PS00234">
    <property type="entry name" value="GAS_VESICLE_A_1"/>
    <property type="match status" value="1"/>
</dbReference>
<evidence type="ECO:0000256" key="4">
    <source>
        <dbReference type="HAMAP-Rule" id="MF_00576"/>
    </source>
</evidence>
<feature type="compositionally biased region" description="Basic and acidic residues" evidence="6">
    <location>
        <begin position="117"/>
        <end position="135"/>
    </location>
</feature>
<dbReference type="InterPro" id="IPR050530">
    <property type="entry name" value="GvpA"/>
</dbReference>
<dbReference type="RefSeq" id="WP_073678751.1">
    <property type="nucleotide sequence ID" value="NZ_JAHBOJ010000066.1"/>
</dbReference>
<name>A0ABS6HLI8_MYCGD</name>
<feature type="region of interest" description="Disordered" evidence="6">
    <location>
        <begin position="117"/>
        <end position="148"/>
    </location>
</feature>
<dbReference type="EMBL" id="JAHBOM010000008">
    <property type="protein sequence ID" value="MBU8823558.1"/>
    <property type="molecule type" value="Genomic_DNA"/>
</dbReference>
<evidence type="ECO:0000256" key="5">
    <source>
        <dbReference type="RuleBase" id="RU000632"/>
    </source>
</evidence>
<accession>A0ABS6HLI8</accession>
<dbReference type="Proteomes" id="UP000696413">
    <property type="component" value="Unassembled WGS sequence"/>
</dbReference>